<evidence type="ECO:0000313" key="1">
    <source>
        <dbReference type="EMBL" id="KAJ0213756.1"/>
    </source>
</evidence>
<dbReference type="EMBL" id="NBSK02000004">
    <property type="protein sequence ID" value="KAJ0213756.1"/>
    <property type="molecule type" value="Genomic_DNA"/>
</dbReference>
<proteinExistence type="predicted"/>
<dbReference type="AlphaFoldDB" id="A0A9R1XI06"/>
<dbReference type="Proteomes" id="UP000235145">
    <property type="component" value="Unassembled WGS sequence"/>
</dbReference>
<comment type="caution">
    <text evidence="1">The sequence shown here is derived from an EMBL/GenBank/DDBJ whole genome shotgun (WGS) entry which is preliminary data.</text>
</comment>
<evidence type="ECO:0000313" key="2">
    <source>
        <dbReference type="Proteomes" id="UP000235145"/>
    </source>
</evidence>
<protein>
    <recommendedName>
        <fullName evidence="3">Helitron helicase-like domain-containing protein</fullName>
    </recommendedName>
</protein>
<reference evidence="1 2" key="1">
    <citation type="journal article" date="2017" name="Nat. Commun.">
        <title>Genome assembly with in vitro proximity ligation data and whole-genome triplication in lettuce.</title>
        <authorList>
            <person name="Reyes-Chin-Wo S."/>
            <person name="Wang Z."/>
            <person name="Yang X."/>
            <person name="Kozik A."/>
            <person name="Arikit S."/>
            <person name="Song C."/>
            <person name="Xia L."/>
            <person name="Froenicke L."/>
            <person name="Lavelle D.O."/>
            <person name="Truco M.J."/>
            <person name="Xia R."/>
            <person name="Zhu S."/>
            <person name="Xu C."/>
            <person name="Xu H."/>
            <person name="Xu X."/>
            <person name="Cox K."/>
            <person name="Korf I."/>
            <person name="Meyers B.C."/>
            <person name="Michelmore R.W."/>
        </authorList>
    </citation>
    <scope>NUCLEOTIDE SEQUENCE [LARGE SCALE GENOMIC DNA]</scope>
    <source>
        <strain evidence="2">cv. Salinas</strain>
        <tissue evidence="1">Seedlings</tissue>
    </source>
</reference>
<evidence type="ECO:0008006" key="3">
    <source>
        <dbReference type="Google" id="ProtNLM"/>
    </source>
</evidence>
<accession>A0A9R1XI06</accession>
<keyword evidence="2" id="KW-1185">Reference proteome</keyword>
<organism evidence="1 2">
    <name type="scientific">Lactuca sativa</name>
    <name type="common">Garden lettuce</name>
    <dbReference type="NCBI Taxonomy" id="4236"/>
    <lineage>
        <taxon>Eukaryota</taxon>
        <taxon>Viridiplantae</taxon>
        <taxon>Streptophyta</taxon>
        <taxon>Embryophyta</taxon>
        <taxon>Tracheophyta</taxon>
        <taxon>Spermatophyta</taxon>
        <taxon>Magnoliopsida</taxon>
        <taxon>eudicotyledons</taxon>
        <taxon>Gunneridae</taxon>
        <taxon>Pentapetalae</taxon>
        <taxon>asterids</taxon>
        <taxon>campanulids</taxon>
        <taxon>Asterales</taxon>
        <taxon>Asteraceae</taxon>
        <taxon>Cichorioideae</taxon>
        <taxon>Cichorieae</taxon>
        <taxon>Lactucinae</taxon>
        <taxon>Lactuca</taxon>
    </lineage>
</organism>
<sequence length="184" mass="21541">MPDNMLSNLLSFTDGARYMMQNYLDVVSYLKGLFTTLDIIQKIDLITYVLVYTTEFQKRGLFHSHICLLMHADSKRSTVEYIDPIISAEIPNEDPKLYSHVSEFMIHDPRGAENMNFCMINKGPYRATVVVVQGNNDSDYDNVHHDEYLDMIAHYWHPFVIRLHFHLYDQQVIYATNDDIDNIL</sequence>
<name>A0A9R1XI06_LACSA</name>
<gene>
    <name evidence="1" type="ORF">LSAT_V11C400193920</name>
</gene>